<feature type="domain" description="Protein kinase" evidence="1">
    <location>
        <begin position="1"/>
        <end position="173"/>
    </location>
</feature>
<dbReference type="PROSITE" id="PS00109">
    <property type="entry name" value="PROTEIN_KINASE_TYR"/>
    <property type="match status" value="1"/>
</dbReference>
<dbReference type="SUPFAM" id="SSF56112">
    <property type="entry name" value="Protein kinase-like (PK-like)"/>
    <property type="match status" value="1"/>
</dbReference>
<reference evidence="3 4" key="4">
    <citation type="submission" date="2017-10" db="EMBL/GenBank/DDBJ databases">
        <title>Genome analyses suggest a sexual origin of heterokaryosis in a supposedly ancient asexual fungus.</title>
        <authorList>
            <person name="Corradi N."/>
            <person name="Sedzielewska K."/>
            <person name="Noel J."/>
            <person name="Charron P."/>
            <person name="Farinelli L."/>
            <person name="Marton T."/>
            <person name="Kruger M."/>
            <person name="Pelin A."/>
            <person name="Brachmann A."/>
            <person name="Corradi N."/>
        </authorList>
    </citation>
    <scope>NUCLEOTIDE SEQUENCE [LARGE SCALE GENOMIC DNA]</scope>
    <source>
        <strain evidence="3 4">A1</strain>
    </source>
</reference>
<reference evidence="3 4" key="3">
    <citation type="submission" date="2017-10" db="EMBL/GenBank/DDBJ databases">
        <title>Extensive intraspecific genome diversity in a model arbuscular mycorrhizal fungus.</title>
        <authorList>
            <person name="Chen E.C.H."/>
            <person name="Morin E."/>
            <person name="Baudet D."/>
            <person name="Noel J."/>
            <person name="Ndikumana S."/>
            <person name="Charron P."/>
            <person name="St-Onge C."/>
            <person name="Giorgi J."/>
            <person name="Grigoriev I.V."/>
            <person name="Roux C."/>
            <person name="Martin F.M."/>
            <person name="Corradi N."/>
        </authorList>
    </citation>
    <scope>NUCLEOTIDE SEQUENCE [LARGE SCALE GENOMIC DNA]</scope>
    <source>
        <strain evidence="3 4">A1</strain>
    </source>
</reference>
<dbReference type="Proteomes" id="UP000232722">
    <property type="component" value="Unassembled WGS sequence"/>
</dbReference>
<protein>
    <recommendedName>
        <fullName evidence="1">Protein kinase domain-containing protein</fullName>
    </recommendedName>
</protein>
<gene>
    <name evidence="3" type="ORF">RhiirA1_453405</name>
    <name evidence="2" type="ORF">RhiirA5_411821</name>
</gene>
<dbReference type="VEuPathDB" id="FungiDB:RhiirA1_453405"/>
<dbReference type="EMBL" id="LLXJ01000250">
    <property type="protein sequence ID" value="PKC12424.1"/>
    <property type="molecule type" value="Genomic_DNA"/>
</dbReference>
<evidence type="ECO:0000313" key="5">
    <source>
        <dbReference type="Proteomes" id="UP000232722"/>
    </source>
</evidence>
<evidence type="ECO:0000313" key="3">
    <source>
        <dbReference type="EMBL" id="PKC71492.1"/>
    </source>
</evidence>
<dbReference type="Pfam" id="PF00069">
    <property type="entry name" value="Pkinase"/>
    <property type="match status" value="1"/>
</dbReference>
<comment type="caution">
    <text evidence="3">The sequence shown here is derived from an EMBL/GenBank/DDBJ whole genome shotgun (WGS) entry which is preliminary data.</text>
</comment>
<dbReference type="GO" id="GO:0004672">
    <property type="term" value="F:protein kinase activity"/>
    <property type="evidence" value="ECO:0007669"/>
    <property type="project" value="InterPro"/>
</dbReference>
<dbReference type="GO" id="GO:0005524">
    <property type="term" value="F:ATP binding"/>
    <property type="evidence" value="ECO:0007669"/>
    <property type="project" value="InterPro"/>
</dbReference>
<proteinExistence type="predicted"/>
<organism evidence="3 4">
    <name type="scientific">Rhizophagus irregularis</name>
    <dbReference type="NCBI Taxonomy" id="588596"/>
    <lineage>
        <taxon>Eukaryota</taxon>
        <taxon>Fungi</taxon>
        <taxon>Fungi incertae sedis</taxon>
        <taxon>Mucoromycota</taxon>
        <taxon>Glomeromycotina</taxon>
        <taxon>Glomeromycetes</taxon>
        <taxon>Glomerales</taxon>
        <taxon>Glomeraceae</taxon>
        <taxon>Rhizophagus</taxon>
    </lineage>
</organism>
<sequence>MSGSLKYFQYHRFLRDLLIIQKSFGFQKPLQSKSPPVLKIYTYIACQLCKDFYSSQFLKLISESNIQSKSKRRRRNSFSDSLNSNKNLFSTSSHDQNFCFKYFKFKILGRGKQQRGLCALKAIHDKGVLHSDIREENILLAGDDVYIIDFGIASYDAEINTKKREKIGQFVFK</sequence>
<dbReference type="Gene3D" id="1.10.510.10">
    <property type="entry name" value="Transferase(Phosphotransferase) domain 1"/>
    <property type="match status" value="1"/>
</dbReference>
<dbReference type="InterPro" id="IPR000719">
    <property type="entry name" value="Prot_kinase_dom"/>
</dbReference>
<accession>A0A2I1DVB6</accession>
<evidence type="ECO:0000313" key="4">
    <source>
        <dbReference type="Proteomes" id="UP000232688"/>
    </source>
</evidence>
<dbReference type="InterPro" id="IPR011009">
    <property type="entry name" value="Kinase-like_dom_sf"/>
</dbReference>
<dbReference type="OrthoDB" id="10020333at2759"/>
<dbReference type="AlphaFoldDB" id="A0A2I1DVB6"/>
<dbReference type="PROSITE" id="PS50011">
    <property type="entry name" value="PROTEIN_KINASE_DOM"/>
    <property type="match status" value="1"/>
</dbReference>
<reference evidence="2 5" key="1">
    <citation type="submission" date="2016-04" db="EMBL/GenBank/DDBJ databases">
        <title>Genome analyses suggest a sexual origin of heterokaryosis in a supposedly ancient asexual fungus.</title>
        <authorList>
            <person name="Ropars J."/>
            <person name="Sedzielewska K."/>
            <person name="Noel J."/>
            <person name="Charron P."/>
            <person name="Farinelli L."/>
            <person name="Marton T."/>
            <person name="Kruger M."/>
            <person name="Pelin A."/>
            <person name="Brachmann A."/>
            <person name="Corradi N."/>
        </authorList>
    </citation>
    <scope>NUCLEOTIDE SEQUENCE [LARGE SCALE GENOMIC DNA]</scope>
    <source>
        <strain evidence="2 5">A5</strain>
    </source>
</reference>
<dbReference type="InterPro" id="IPR008266">
    <property type="entry name" value="Tyr_kinase_AS"/>
</dbReference>
<evidence type="ECO:0000259" key="1">
    <source>
        <dbReference type="PROSITE" id="PS50011"/>
    </source>
</evidence>
<dbReference type="EMBL" id="LLXH01000163">
    <property type="protein sequence ID" value="PKC71492.1"/>
    <property type="molecule type" value="Genomic_DNA"/>
</dbReference>
<evidence type="ECO:0000313" key="2">
    <source>
        <dbReference type="EMBL" id="PKC12424.1"/>
    </source>
</evidence>
<reference evidence="2 5" key="2">
    <citation type="submission" date="2017-09" db="EMBL/GenBank/DDBJ databases">
        <title>Extensive intraspecific genome diversity in a model arbuscular mycorrhizal fungus.</title>
        <authorList>
            <person name="Chen E.C."/>
            <person name="Morin E."/>
            <person name="Beaudet D."/>
            <person name="Noel J."/>
            <person name="Ndikumana S."/>
            <person name="Charron P."/>
            <person name="St-Onge C."/>
            <person name="Giorgi J."/>
            <person name="Grigoriev I.V."/>
            <person name="Roux C."/>
            <person name="Martin F.M."/>
            <person name="Corradi N."/>
        </authorList>
    </citation>
    <scope>NUCLEOTIDE SEQUENCE [LARGE SCALE GENOMIC DNA]</scope>
    <source>
        <strain evidence="2 5">A5</strain>
    </source>
</reference>
<dbReference type="Proteomes" id="UP000232688">
    <property type="component" value="Unassembled WGS sequence"/>
</dbReference>
<name>A0A2I1DVB6_9GLOM</name>